<evidence type="ECO:0000256" key="1">
    <source>
        <dbReference type="ARBA" id="ARBA00022490"/>
    </source>
</evidence>
<sequence>MPGVTGTSPAGIHALPEAAERLSRGAMRLVVGAGVLDGVGALVAELAPGGRVAVLTDPPRKAVVAGDAAATGRSDRDALEVVLGALAVENPRWTVLVPEGAHGIALDEPTLADAVRRSQGAALILSLGSGTITDLGKAVAHELGVPLVAVQTALSVNGFADPLSVLVQGGAKRTLPTTWPSVLVIDTEVVAAAPSRLARSGVGDAVAVYTAPADWYLACALGLDNGGFHDEFVRPTIDAAPRMADPAASEADRVDGLIETLTIGGLVLGDAGSTAPLSGCEHLFSHVLDMAAMAEGVEHDLHGAQVGVATVVSAALWRVALDEVRILDVDPASLRVPDDLRERVLAAWLPVDPSGALGEECLRAVERKFERWHAAQWSVSGFFADREEHRAAIERLLGTPEQAVDALELWGASTRFALLDPPVLPPRARWALSALPFMRDRMTLADLLLLAGRWNDALFDRVLTVAAEAGGGV</sequence>
<proteinExistence type="predicted"/>
<keyword evidence="1" id="KW-0963">Cytoplasm</keyword>
<dbReference type="EMBL" id="VHQG01000004">
    <property type="protein sequence ID" value="TPW74849.1"/>
    <property type="molecule type" value="Genomic_DNA"/>
</dbReference>
<reference evidence="10 11" key="1">
    <citation type="submission" date="2019-06" db="EMBL/GenBank/DDBJ databases">
        <authorList>
            <person name="Li F."/>
        </authorList>
    </citation>
    <scope>NUCLEOTIDE SEQUENCE [LARGE SCALE GENOMIC DNA]</scope>
    <source>
        <strain evidence="10 11">10F1D-1</strain>
    </source>
</reference>
<evidence type="ECO:0000256" key="6">
    <source>
        <dbReference type="ARBA" id="ARBA00023027"/>
    </source>
</evidence>
<dbReference type="OrthoDB" id="4661864at2"/>
<dbReference type="Gene3D" id="3.40.50.1970">
    <property type="match status" value="1"/>
</dbReference>
<dbReference type="Pfam" id="PF13685">
    <property type="entry name" value="Fe-ADH_2"/>
    <property type="match status" value="1"/>
</dbReference>
<keyword evidence="9" id="KW-1208">Phospholipid metabolism</keyword>
<organism evidence="10 11">
    <name type="scientific">Schumannella soli</name>
    <dbReference type="NCBI Taxonomy" id="2590779"/>
    <lineage>
        <taxon>Bacteria</taxon>
        <taxon>Bacillati</taxon>
        <taxon>Actinomycetota</taxon>
        <taxon>Actinomycetes</taxon>
        <taxon>Micrococcales</taxon>
        <taxon>Microbacteriaceae</taxon>
        <taxon>Schumannella</taxon>
    </lineage>
</organism>
<dbReference type="SUPFAM" id="SSF56796">
    <property type="entry name" value="Dehydroquinate synthase-like"/>
    <property type="match status" value="1"/>
</dbReference>
<dbReference type="PANTHER" id="PTHR43616:SF5">
    <property type="entry name" value="GLYCEROL DEHYDROGENASE 1"/>
    <property type="match status" value="1"/>
</dbReference>
<evidence type="ECO:0000256" key="8">
    <source>
        <dbReference type="ARBA" id="ARBA00023209"/>
    </source>
</evidence>
<dbReference type="GO" id="GO:0008654">
    <property type="term" value="P:phospholipid biosynthetic process"/>
    <property type="evidence" value="ECO:0007669"/>
    <property type="project" value="UniProtKB-KW"/>
</dbReference>
<evidence type="ECO:0000256" key="4">
    <source>
        <dbReference type="ARBA" id="ARBA00022857"/>
    </source>
</evidence>
<dbReference type="Proteomes" id="UP000316252">
    <property type="component" value="Unassembled WGS sequence"/>
</dbReference>
<keyword evidence="11" id="KW-1185">Reference proteome</keyword>
<keyword evidence="2" id="KW-0444">Lipid biosynthesis</keyword>
<keyword evidence="3" id="KW-0479">Metal-binding</keyword>
<evidence type="ECO:0000256" key="3">
    <source>
        <dbReference type="ARBA" id="ARBA00022723"/>
    </source>
</evidence>
<evidence type="ECO:0000313" key="10">
    <source>
        <dbReference type="EMBL" id="TPW74849.1"/>
    </source>
</evidence>
<evidence type="ECO:0000313" key="11">
    <source>
        <dbReference type="Proteomes" id="UP000316252"/>
    </source>
</evidence>
<dbReference type="GO" id="GO:0046872">
    <property type="term" value="F:metal ion binding"/>
    <property type="evidence" value="ECO:0007669"/>
    <property type="project" value="UniProtKB-KW"/>
</dbReference>
<evidence type="ECO:0000256" key="2">
    <source>
        <dbReference type="ARBA" id="ARBA00022516"/>
    </source>
</evidence>
<protein>
    <submittedName>
        <fullName evidence="10">sn-glycerol-1-phosphate dehydrogenase</fullName>
    </submittedName>
</protein>
<dbReference type="InterPro" id="IPR032837">
    <property type="entry name" value="G1PDH"/>
</dbReference>
<dbReference type="AlphaFoldDB" id="A0A506Y355"/>
<accession>A0A506Y355</accession>
<keyword evidence="8" id="KW-0594">Phospholipid biosynthesis</keyword>
<name>A0A506Y355_9MICO</name>
<dbReference type="InterPro" id="IPR016205">
    <property type="entry name" value="Glycerol_DH"/>
</dbReference>
<keyword evidence="4" id="KW-0521">NADP</keyword>
<evidence type="ECO:0000256" key="5">
    <source>
        <dbReference type="ARBA" id="ARBA00023002"/>
    </source>
</evidence>
<dbReference type="GO" id="GO:0016614">
    <property type="term" value="F:oxidoreductase activity, acting on CH-OH group of donors"/>
    <property type="evidence" value="ECO:0007669"/>
    <property type="project" value="InterPro"/>
</dbReference>
<dbReference type="Gene3D" id="1.20.1090.10">
    <property type="entry name" value="Dehydroquinate synthase-like - alpha domain"/>
    <property type="match status" value="1"/>
</dbReference>
<keyword evidence="6" id="KW-0520">NAD</keyword>
<evidence type="ECO:0000256" key="7">
    <source>
        <dbReference type="ARBA" id="ARBA00023098"/>
    </source>
</evidence>
<keyword evidence="5" id="KW-0560">Oxidoreductase</keyword>
<dbReference type="PANTHER" id="PTHR43616">
    <property type="entry name" value="GLYCEROL DEHYDROGENASE"/>
    <property type="match status" value="1"/>
</dbReference>
<keyword evidence="7" id="KW-0443">Lipid metabolism</keyword>
<comment type="caution">
    <text evidence="10">The sequence shown here is derived from an EMBL/GenBank/DDBJ whole genome shotgun (WGS) entry which is preliminary data.</text>
</comment>
<gene>
    <name evidence="10" type="ORF">FJ657_14870</name>
</gene>
<evidence type="ECO:0000256" key="9">
    <source>
        <dbReference type="ARBA" id="ARBA00023264"/>
    </source>
</evidence>